<dbReference type="SUPFAM" id="SSF53067">
    <property type="entry name" value="Actin-like ATPase domain"/>
    <property type="match status" value="2"/>
</dbReference>
<dbReference type="CDD" id="cd10170">
    <property type="entry name" value="ASKHA_NBD_HSP70"/>
    <property type="match status" value="1"/>
</dbReference>
<dbReference type="Proteomes" id="UP001175001">
    <property type="component" value="Unassembled WGS sequence"/>
</dbReference>
<gene>
    <name evidence="2" type="ORF">DIS24_g4513</name>
</gene>
<evidence type="ECO:0008006" key="4">
    <source>
        <dbReference type="Google" id="ProtNLM"/>
    </source>
</evidence>
<feature type="region of interest" description="Disordered" evidence="1">
    <location>
        <begin position="514"/>
        <end position="538"/>
    </location>
</feature>
<organism evidence="2 3">
    <name type="scientific">Lasiodiplodia hormozganensis</name>
    <dbReference type="NCBI Taxonomy" id="869390"/>
    <lineage>
        <taxon>Eukaryota</taxon>
        <taxon>Fungi</taxon>
        <taxon>Dikarya</taxon>
        <taxon>Ascomycota</taxon>
        <taxon>Pezizomycotina</taxon>
        <taxon>Dothideomycetes</taxon>
        <taxon>Dothideomycetes incertae sedis</taxon>
        <taxon>Botryosphaeriales</taxon>
        <taxon>Botryosphaeriaceae</taxon>
        <taxon>Lasiodiplodia</taxon>
    </lineage>
</organism>
<evidence type="ECO:0000256" key="1">
    <source>
        <dbReference type="SAM" id="MobiDB-lite"/>
    </source>
</evidence>
<dbReference type="Gene3D" id="3.30.420.40">
    <property type="match status" value="2"/>
</dbReference>
<dbReference type="AlphaFoldDB" id="A0AA39YW58"/>
<reference evidence="2" key="1">
    <citation type="submission" date="2023-06" db="EMBL/GenBank/DDBJ databases">
        <title>Multi-omics analyses reveal the molecular pathogenesis toolkit of Lasiodiplodia hormozganensis, a cross-kingdom pathogen.</title>
        <authorList>
            <person name="Felix C."/>
            <person name="Meneses R."/>
            <person name="Goncalves M.F.M."/>
            <person name="Tilleman L."/>
            <person name="Duarte A.S."/>
            <person name="Jorrin-Novo J.V."/>
            <person name="Van De Peer Y."/>
            <person name="Deforce D."/>
            <person name="Van Nieuwerburgh F."/>
            <person name="Esteves A.C."/>
            <person name="Alves A."/>
        </authorList>
    </citation>
    <scope>NUCLEOTIDE SEQUENCE</scope>
    <source>
        <strain evidence="2">CBS 339.90</strain>
    </source>
</reference>
<accession>A0AA39YW58</accession>
<dbReference type="PANTHER" id="PTHR42749">
    <property type="entry name" value="CELL SHAPE-DETERMINING PROTEIN MREB"/>
    <property type="match status" value="1"/>
</dbReference>
<proteinExistence type="predicted"/>
<dbReference type="InterPro" id="IPR043129">
    <property type="entry name" value="ATPase_NBD"/>
</dbReference>
<dbReference type="EMBL" id="JAUJDW010000016">
    <property type="protein sequence ID" value="KAK0658797.1"/>
    <property type="molecule type" value="Genomic_DNA"/>
</dbReference>
<name>A0AA39YW58_9PEZI</name>
<dbReference type="PANTHER" id="PTHR42749:SF1">
    <property type="entry name" value="CELL SHAPE-DETERMINING PROTEIN MREB"/>
    <property type="match status" value="1"/>
</dbReference>
<evidence type="ECO:0000313" key="2">
    <source>
        <dbReference type="EMBL" id="KAK0658797.1"/>
    </source>
</evidence>
<dbReference type="Gene3D" id="3.90.640.10">
    <property type="entry name" value="Actin, Chain A, domain 4"/>
    <property type="match status" value="1"/>
</dbReference>
<protein>
    <recommendedName>
        <fullName evidence="4">Heat shock 70 kDa protein 12B</fullName>
    </recommendedName>
</protein>
<comment type="caution">
    <text evidence="2">The sequence shown here is derived from an EMBL/GenBank/DDBJ whole genome shotgun (WGS) entry which is preliminary data.</text>
</comment>
<evidence type="ECO:0000313" key="3">
    <source>
        <dbReference type="Proteomes" id="UP001175001"/>
    </source>
</evidence>
<keyword evidence="3" id="KW-1185">Reference proteome</keyword>
<sequence length="668" mass="75921">MAYTSWKPDAVVAIDFGMTFTGIAYSKAPEWTKPITIQQWPGKLSAELTNKVQTAIAFDRRTGASLGWGFQCEEIRNNGKHTRDVQIEEYFKLHIDPDYQDGHESAPSPHDAQTWFWHYMRRMYIFIQDYFDGRVARWKQCKVEFVFSVPTTWKNPAMIAHVKRILKEAGFSESHNQRVNISLTEAEAAAVYAASQHYKRDDVILVCDAGGGTTDVNVLKITSDAPRTELTPLSYVEGMAVGSALIDWKMSIIIQQRLELVKHHLQGKPQEIAEQMIRGRFESFKCDFGSEASEMDEIPLPIPGMEPGHDFPGSRIQNSRMIILKEELQHLFDEQIEKILRIIDRQLEKLQHSHSQEVSYIIVSGGLGSSPYLRRRLRDRYQLEAEHLFDNVDDLQILLAPEPQLAVCHGLVMNRVQEITSESPMYTSRRCRASYGILCREKYDPRRHAGEDVSVDEYDKKKWVDGQIHWVVKKGDPIDVSRGIGHPYRLKRPAGTELKPWRTQIVMSLLPPANLPRSFKQDQQPRQSQRRDSRRASLNSNGVTKLCTIESTLMHADMVLHNTTRWYHRLFCLGGADREYWLAEFQMHILIEPADLKFELVSRNGEKLARRGQEGGGGVAVKWEALPQMRLGGGGGGGASVDDGWVGVGEVEGEGPPERGELAGVYRA</sequence>